<dbReference type="STRING" id="343013.SAMN04489707_100637"/>
<evidence type="ECO:0000313" key="2">
    <source>
        <dbReference type="Proteomes" id="UP000183656"/>
    </source>
</evidence>
<dbReference type="Proteomes" id="UP000183656">
    <property type="component" value="Unassembled WGS sequence"/>
</dbReference>
<name>A0A1I7GMB3_9BURK</name>
<dbReference type="AlphaFoldDB" id="A0A1I7GMB3"/>
<dbReference type="SUPFAM" id="SSF53448">
    <property type="entry name" value="Nucleotide-diphospho-sugar transferases"/>
    <property type="match status" value="1"/>
</dbReference>
<dbReference type="PANTHER" id="PTHR43179">
    <property type="entry name" value="RHAMNOSYLTRANSFERASE WBBL"/>
    <property type="match status" value="1"/>
</dbReference>
<dbReference type="InterPro" id="IPR029044">
    <property type="entry name" value="Nucleotide-diphossugar_trans"/>
</dbReference>
<accession>A0A1I7GMB3</accession>
<gene>
    <name evidence="1" type="ORF">SAMN04489707_100637</name>
</gene>
<dbReference type="RefSeq" id="WP_175537920.1">
    <property type="nucleotide sequence ID" value="NZ_CYIG01000032.1"/>
</dbReference>
<dbReference type="PANTHER" id="PTHR43179:SF7">
    <property type="entry name" value="RHAMNOSYLTRANSFERASE WBBL"/>
    <property type="match status" value="1"/>
</dbReference>
<dbReference type="EMBL" id="FPBX01000006">
    <property type="protein sequence ID" value="SFU49577.1"/>
    <property type="molecule type" value="Genomic_DNA"/>
</dbReference>
<evidence type="ECO:0000313" key="1">
    <source>
        <dbReference type="EMBL" id="SFU49577.1"/>
    </source>
</evidence>
<protein>
    <recommendedName>
        <fullName evidence="3">Glycosyltransferase, GT2 family</fullName>
    </recommendedName>
</protein>
<keyword evidence="2" id="KW-1185">Reference proteome</keyword>
<proteinExistence type="predicted"/>
<organism evidence="1 2">
    <name type="scientific">Paenacidovorax caeni</name>
    <dbReference type="NCBI Taxonomy" id="343013"/>
    <lineage>
        <taxon>Bacteria</taxon>
        <taxon>Pseudomonadati</taxon>
        <taxon>Pseudomonadota</taxon>
        <taxon>Betaproteobacteria</taxon>
        <taxon>Burkholderiales</taxon>
        <taxon>Comamonadaceae</taxon>
        <taxon>Paenacidovorax</taxon>
    </lineage>
</organism>
<dbReference type="Gene3D" id="3.90.550.10">
    <property type="entry name" value="Spore Coat Polysaccharide Biosynthesis Protein SpsA, Chain A"/>
    <property type="match status" value="1"/>
</dbReference>
<reference evidence="1 2" key="1">
    <citation type="submission" date="2016-10" db="EMBL/GenBank/DDBJ databases">
        <authorList>
            <person name="de Groot N.N."/>
        </authorList>
    </citation>
    <scope>NUCLEOTIDE SEQUENCE [LARGE SCALE GENOMIC DNA]</scope>
    <source>
        <strain evidence="1 2">R-24608</strain>
    </source>
</reference>
<sequence length="266" mass="28604">MPPLPAFSAPAHASAANLVVSIVSHGHGAQVQVLLQALAQRCAASVARVVLTLNLPEAPPCAPAAGWPFVLELRCNAQPAGFGTNHNRALAGAPEAFVCVLNPDVALLPDGADPFAALVQAAGMRGVGCAYPLQVDVQGRVQDSERALPTLVALWQRRVRRRGEQRLDWVNGACLVLPSPVWVALGGFDEGYHMYCEDVDLCLRLRLAGWALVGAAAVVVHAGDRASRRAWRPLWWHVRSLLRLWASPVFWRARGLPSLQGAVRPE</sequence>
<evidence type="ECO:0008006" key="3">
    <source>
        <dbReference type="Google" id="ProtNLM"/>
    </source>
</evidence>